<dbReference type="NCBIfam" id="NF047446">
    <property type="entry name" value="barrel_OmpL47"/>
    <property type="match status" value="3"/>
</dbReference>
<name>A0A542SQK9_9MICO</name>
<feature type="domain" description="Ig-like" evidence="3">
    <location>
        <begin position="1089"/>
        <end position="1134"/>
    </location>
</feature>
<evidence type="ECO:0000313" key="5">
    <source>
        <dbReference type="Proteomes" id="UP000316181"/>
    </source>
</evidence>
<evidence type="ECO:0000256" key="2">
    <source>
        <dbReference type="SAM" id="SignalP"/>
    </source>
</evidence>
<feature type="chain" id="PRO_5022206497" evidence="2">
    <location>
        <begin position="48"/>
        <end position="1363"/>
    </location>
</feature>
<comment type="caution">
    <text evidence="4">The sequence shown here is derived from an EMBL/GenBank/DDBJ whole genome shotgun (WGS) entry which is preliminary data.</text>
</comment>
<keyword evidence="2" id="KW-0732">Signal</keyword>
<reference evidence="4 5" key="1">
    <citation type="submission" date="2019-06" db="EMBL/GenBank/DDBJ databases">
        <title>Sequencing the genomes of 1000 actinobacteria strains.</title>
        <authorList>
            <person name="Klenk H.-P."/>
        </authorList>
    </citation>
    <scope>NUCLEOTIDE SEQUENCE [LARGE SCALE GENOMIC DNA]</scope>
    <source>
        <strain evidence="4 5">DSM 10596</strain>
    </source>
</reference>
<dbReference type="CDD" id="cd23669">
    <property type="entry name" value="GH55_SacteLam55A-like"/>
    <property type="match status" value="1"/>
</dbReference>
<dbReference type="InterPro" id="IPR059186">
    <property type="entry name" value="SACTE_4363"/>
</dbReference>
<dbReference type="EMBL" id="VFNV01000001">
    <property type="protein sequence ID" value="TQK76884.1"/>
    <property type="molecule type" value="Genomic_DNA"/>
</dbReference>
<feature type="compositionally biased region" description="Low complexity" evidence="1">
    <location>
        <begin position="845"/>
        <end position="855"/>
    </location>
</feature>
<feature type="region of interest" description="Disordered" evidence="1">
    <location>
        <begin position="956"/>
        <end position="982"/>
    </location>
</feature>
<dbReference type="Pfam" id="PF12245">
    <property type="entry name" value="Big_3_2"/>
    <property type="match status" value="1"/>
</dbReference>
<dbReference type="GO" id="GO:0005975">
    <property type="term" value="P:carbohydrate metabolic process"/>
    <property type="evidence" value="ECO:0007669"/>
    <property type="project" value="UniProtKB-ARBA"/>
</dbReference>
<evidence type="ECO:0000256" key="1">
    <source>
        <dbReference type="SAM" id="MobiDB-lite"/>
    </source>
</evidence>
<dbReference type="Gene3D" id="2.60.40.10">
    <property type="entry name" value="Immunoglobulins"/>
    <property type="match status" value="4"/>
</dbReference>
<keyword evidence="5" id="KW-1185">Reference proteome</keyword>
<protein>
    <submittedName>
        <fullName evidence="4">Ig-like protein group 3</fullName>
    </submittedName>
</protein>
<dbReference type="InterPro" id="IPR058094">
    <property type="entry name" value="Ig-like_OmpL47-like"/>
</dbReference>
<feature type="region of interest" description="Disordered" evidence="1">
    <location>
        <begin position="817"/>
        <end position="869"/>
    </location>
</feature>
<feature type="region of interest" description="Disordered" evidence="1">
    <location>
        <begin position="1"/>
        <end position="20"/>
    </location>
</feature>
<organism evidence="4 5">
    <name type="scientific">Rarobacter incanus</name>
    <dbReference type="NCBI Taxonomy" id="153494"/>
    <lineage>
        <taxon>Bacteria</taxon>
        <taxon>Bacillati</taxon>
        <taxon>Actinomycetota</taxon>
        <taxon>Actinomycetes</taxon>
        <taxon>Micrococcales</taxon>
        <taxon>Rarobacteraceae</taxon>
        <taxon>Rarobacter</taxon>
    </lineage>
</organism>
<dbReference type="InterPro" id="IPR006311">
    <property type="entry name" value="TAT_signal"/>
</dbReference>
<dbReference type="InterPro" id="IPR013783">
    <property type="entry name" value="Ig-like_fold"/>
</dbReference>
<proteinExistence type="predicted"/>
<feature type="signal peptide" evidence="2">
    <location>
        <begin position="1"/>
        <end position="47"/>
    </location>
</feature>
<dbReference type="PROSITE" id="PS51318">
    <property type="entry name" value="TAT"/>
    <property type="match status" value="1"/>
</dbReference>
<sequence length="1363" mass="145614">MSAFGSTRAPGRGAPPNRSLHKRRLIAALTTAALTATALTAAVPAHAAASGADPMAANPFGGNVTIFDSSWSNQNINTALRNAASAGTHWSTDRKAFFFKPGTYGNSSYNGATDDPTKIVNSEVGYYTQISGLGKNPGDVTINGALHVEGEQYNAGTTYSGLTAAEVQKCSEQPWGAGNDSNYIETLTPEEYASLSKCLSPGGLNNFWRSLSNMTINPKQFAYGDDAARGTTAAGNADAGQMRWAVSQAAPMRRVQINGDLSVYPHWGQYSSGGFIADSKIQGSIQTGSQQQFLFRNSAVNTQNDTSKQFDDKGVWNMVFSGVTGGPSATDFPTSTSNDTTDVSTLHKWTVVDKTSVSREAPYVVWDSSSGYSVVVPDAQKNTSGTTWSASANGSSQTISLSKFLVANKDTSIDDINAWLETPGNHLILSPDVYKLSHSIVIKNANTVVLGLGLATLTPVGNADAVIKVADVEGVKIAGILVDAGERLTNSLIKVGPVREGDTADNSNPDNPTTLSDVFVRVGGMNKGRTDTAIEINSDNVLLDDIWTWRADHGTGDSTSGTGLYGWSDNYAPTGVRVNGDSVHATGLFAEHFYKNQVEWNGNNGDVVFFQSELPYEVPNQSKYKDEGRDGYASYRVAPDVTDHRLRGAGVYSYFRDAQDNPSASTGISVPRAENVTVTSAVTRFLNGYGSIDHVVNRIGRKAANVDLTANGKVNDNDRTSWLANFDWNSDSDSIAPVILTDADPASPDDGDTYTTPVNLWVSATDNETPNDQILLEYQIDDRNWKRVGINADTGKGLLNPPSGEHTVKLRATDEAGNVSRTSRTFKINADGNPGDLTDPESGTDPDIGGPVYPVDPDPTDPDPADTTKPTVQITSDPQAATDGVFRQQVTLTITAKDNVTTNAGYPKVTYKINGGATTDYSAPFKLTDDGTYTVLARATDKQGNWREATWTGKIDTSLPDAEAPKVTISSDPSSPSANGKYETSVKLTVTASDDKDPSPSIEVMRDGGEWEAYTGPVTFTSEGEHSLQARATDSAGKVSDVKTWTGTIRFPDATSPSATITPDRAPDANGKYTNAVTLTVAGSDDSGAVAKLEYDLGNGWVEYSTPITLTNNGTYTVKARATDAAGNVSEVAQWTGTIAKPASDPWNLGSNPPGTITVGKTLTATIHTKPAAPKKGYTWFKKNVTVKVTGTAPAGTRAVAQIKVGNGPWYTYAGPVLVSANGKTQIQARTVTMTKSSPVVSKSVKVDKVKPKKIKVKIKIKKKKRVAYIRLTATDKHSKVLKFRYKLPGKKWKTITAKKAKKKGIVLKAKKKKIAKIVRKLVKKKAKLRVYAIDKAGNASKKGKKSKVKIAKKLKKRLAKVV</sequence>
<gene>
    <name evidence="4" type="ORF">FB389_1584</name>
</gene>
<evidence type="ECO:0000259" key="3">
    <source>
        <dbReference type="Pfam" id="PF12245"/>
    </source>
</evidence>
<dbReference type="InterPro" id="IPR035986">
    <property type="entry name" value="PKD_dom_sf"/>
</dbReference>
<dbReference type="Proteomes" id="UP000316181">
    <property type="component" value="Unassembled WGS sequence"/>
</dbReference>
<accession>A0A542SQK9</accession>
<dbReference type="SUPFAM" id="SSF49299">
    <property type="entry name" value="PKD domain"/>
    <property type="match status" value="1"/>
</dbReference>
<dbReference type="InterPro" id="IPR022038">
    <property type="entry name" value="Ig-like_bact"/>
</dbReference>
<evidence type="ECO:0000313" key="4">
    <source>
        <dbReference type="EMBL" id="TQK76884.1"/>
    </source>
</evidence>
<feature type="compositionally biased region" description="Polar residues" evidence="1">
    <location>
        <begin position="968"/>
        <end position="978"/>
    </location>
</feature>